<accession>A0A538U0Z5</accession>
<proteinExistence type="predicted"/>
<dbReference type="AlphaFoldDB" id="A0A538U0Z5"/>
<dbReference type="Proteomes" id="UP000319771">
    <property type="component" value="Unassembled WGS sequence"/>
</dbReference>
<comment type="caution">
    <text evidence="2">The sequence shown here is derived from an EMBL/GenBank/DDBJ whole genome shotgun (WGS) entry which is preliminary data.</text>
</comment>
<name>A0A538U0Z5_UNCEI</name>
<gene>
    <name evidence="2" type="ORF">E6K81_14910</name>
</gene>
<keyword evidence="1" id="KW-0812">Transmembrane</keyword>
<evidence type="ECO:0000313" key="3">
    <source>
        <dbReference type="Proteomes" id="UP000319771"/>
    </source>
</evidence>
<reference evidence="2 3" key="1">
    <citation type="journal article" date="2019" name="Nat. Microbiol.">
        <title>Mediterranean grassland soil C-N compound turnover is dependent on rainfall and depth, and is mediated by genomically divergent microorganisms.</title>
        <authorList>
            <person name="Diamond S."/>
            <person name="Andeer P.F."/>
            <person name="Li Z."/>
            <person name="Crits-Christoph A."/>
            <person name="Burstein D."/>
            <person name="Anantharaman K."/>
            <person name="Lane K.R."/>
            <person name="Thomas B.C."/>
            <person name="Pan C."/>
            <person name="Northen T.R."/>
            <person name="Banfield J.F."/>
        </authorList>
    </citation>
    <scope>NUCLEOTIDE SEQUENCE [LARGE SCALE GENOMIC DNA]</scope>
    <source>
        <strain evidence="2">WS_11</strain>
    </source>
</reference>
<evidence type="ECO:0000313" key="2">
    <source>
        <dbReference type="EMBL" id="TMQ69459.1"/>
    </source>
</evidence>
<keyword evidence="1" id="KW-0472">Membrane</keyword>
<feature type="transmembrane region" description="Helical" evidence="1">
    <location>
        <begin position="61"/>
        <end position="81"/>
    </location>
</feature>
<evidence type="ECO:0000256" key="1">
    <source>
        <dbReference type="SAM" id="Phobius"/>
    </source>
</evidence>
<feature type="non-terminal residue" evidence="2">
    <location>
        <position position="1"/>
    </location>
</feature>
<evidence type="ECO:0008006" key="4">
    <source>
        <dbReference type="Google" id="ProtNLM"/>
    </source>
</evidence>
<organism evidence="2 3">
    <name type="scientific">Eiseniibacteriota bacterium</name>
    <dbReference type="NCBI Taxonomy" id="2212470"/>
    <lineage>
        <taxon>Bacteria</taxon>
        <taxon>Candidatus Eiseniibacteriota</taxon>
    </lineage>
</organism>
<sequence length="105" mass="10901">GSIGAAGIVIGGSLLIGILGYHEWAGLGWLDAMVNASMILGGMGPVDPITRAAGKWFESAYALYSGVALLTSVGLIFAPAVHRLMHRFHVEAGDDDGDAPRRPAK</sequence>
<keyword evidence="1" id="KW-1133">Transmembrane helix</keyword>
<dbReference type="EMBL" id="VBPB01000307">
    <property type="protein sequence ID" value="TMQ69459.1"/>
    <property type="molecule type" value="Genomic_DNA"/>
</dbReference>
<protein>
    <recommendedName>
        <fullName evidence="4">Two pore domain potassium channel family protein</fullName>
    </recommendedName>
</protein>